<gene>
    <name evidence="1" type="ORF">SFRICE_011061</name>
</gene>
<proteinExistence type="predicted"/>
<dbReference type="EMBL" id="ODYU01009998">
    <property type="protein sequence ID" value="SOQ54781.1"/>
    <property type="molecule type" value="Genomic_DNA"/>
</dbReference>
<name>A0A2H1WNY5_SPOFR</name>
<accession>A0A2H1WNY5</accession>
<organism evidence="1">
    <name type="scientific">Spodoptera frugiperda</name>
    <name type="common">Fall armyworm</name>
    <dbReference type="NCBI Taxonomy" id="7108"/>
    <lineage>
        <taxon>Eukaryota</taxon>
        <taxon>Metazoa</taxon>
        <taxon>Ecdysozoa</taxon>
        <taxon>Arthropoda</taxon>
        <taxon>Hexapoda</taxon>
        <taxon>Insecta</taxon>
        <taxon>Pterygota</taxon>
        <taxon>Neoptera</taxon>
        <taxon>Endopterygota</taxon>
        <taxon>Lepidoptera</taxon>
        <taxon>Glossata</taxon>
        <taxon>Ditrysia</taxon>
        <taxon>Noctuoidea</taxon>
        <taxon>Noctuidae</taxon>
        <taxon>Amphipyrinae</taxon>
        <taxon>Spodoptera</taxon>
    </lineage>
</organism>
<evidence type="ECO:0000313" key="1">
    <source>
        <dbReference type="EMBL" id="SOQ54781.1"/>
    </source>
</evidence>
<sequence length="67" mass="7751">MLTESSDNIDCHEVEKPSRRCRSCEGILEAEEQMHTQLSLPTPLDAATQTKRKRNFMDRCVNKVRLC</sequence>
<reference evidence="1" key="1">
    <citation type="submission" date="2016-07" db="EMBL/GenBank/DDBJ databases">
        <authorList>
            <person name="Bretaudeau A."/>
        </authorList>
    </citation>
    <scope>NUCLEOTIDE SEQUENCE</scope>
    <source>
        <strain evidence="1">Rice</strain>
        <tissue evidence="1">Whole body</tissue>
    </source>
</reference>
<dbReference type="AlphaFoldDB" id="A0A2H1WNY5"/>
<protein>
    <submittedName>
        <fullName evidence="1">SFRICE_011061</fullName>
    </submittedName>
</protein>